<accession>A0A0F9H1Q5</accession>
<evidence type="ECO:0000256" key="8">
    <source>
        <dbReference type="ARBA" id="ARBA00023004"/>
    </source>
</evidence>
<proteinExistence type="inferred from homology"/>
<evidence type="ECO:0000256" key="5">
    <source>
        <dbReference type="ARBA" id="ARBA00022485"/>
    </source>
</evidence>
<evidence type="ECO:0000313" key="14">
    <source>
        <dbReference type="EMBL" id="KKM04975.1"/>
    </source>
</evidence>
<dbReference type="AlphaFoldDB" id="A0A0F9H1Q5"/>
<protein>
    <recommendedName>
        <fullName evidence="4">ferredoxin:thioredoxin reductase</fullName>
        <ecNumber evidence="4">1.8.7.2</ecNumber>
    </recommendedName>
    <alternativeName>
        <fullName evidence="12">Ferredoxin-thioredoxin reductase subunit B</fullName>
    </alternativeName>
</protein>
<dbReference type="GO" id="GO:0051539">
    <property type="term" value="F:4 iron, 4 sulfur cluster binding"/>
    <property type="evidence" value="ECO:0007669"/>
    <property type="project" value="UniProtKB-KW"/>
</dbReference>
<evidence type="ECO:0000256" key="3">
    <source>
        <dbReference type="ARBA" id="ARBA00007941"/>
    </source>
</evidence>
<comment type="function">
    <text evidence="2">Catalytic subunit of the ferredoxin-thioredoxin reductase (FTR), which catalyzes the two-electron reduction of thioredoxins by the electrons provided by reduced ferredoxin.</text>
</comment>
<dbReference type="GO" id="GO:0103012">
    <property type="term" value="F:ferredoxin-thioredoxin reductase activity"/>
    <property type="evidence" value="ECO:0007669"/>
    <property type="project" value="UniProtKB-EC"/>
</dbReference>
<evidence type="ECO:0000256" key="13">
    <source>
        <dbReference type="ARBA" id="ARBA00048150"/>
    </source>
</evidence>
<comment type="catalytic activity">
    <reaction evidence="13">
        <text>[thioredoxin]-disulfide + 2 reduced [2Fe-2S]-[ferredoxin] + 2 H(+) = [thioredoxin]-dithiol + 2 oxidized [2Fe-2S]-[ferredoxin]</text>
        <dbReference type="Rhea" id="RHEA:42336"/>
        <dbReference type="Rhea" id="RHEA-COMP:10000"/>
        <dbReference type="Rhea" id="RHEA-COMP:10001"/>
        <dbReference type="Rhea" id="RHEA-COMP:10698"/>
        <dbReference type="Rhea" id="RHEA-COMP:10700"/>
        <dbReference type="ChEBI" id="CHEBI:15378"/>
        <dbReference type="ChEBI" id="CHEBI:29950"/>
        <dbReference type="ChEBI" id="CHEBI:33737"/>
        <dbReference type="ChEBI" id="CHEBI:33738"/>
        <dbReference type="ChEBI" id="CHEBI:50058"/>
        <dbReference type="EC" id="1.8.7.2"/>
    </reaction>
</comment>
<keyword evidence="8" id="KW-0408">Iron</keyword>
<name>A0A0F9H1Q5_9ZZZZ</name>
<dbReference type="EC" id="1.8.7.2" evidence="4"/>
<dbReference type="SUPFAM" id="SSF57662">
    <property type="entry name" value="Ferredoxin thioredoxin reductase (FTR), catalytic beta chain"/>
    <property type="match status" value="1"/>
</dbReference>
<dbReference type="PANTHER" id="PTHR35113">
    <property type="entry name" value="FERREDOXIN-THIOREDOXIN REDUCTASE CATALYTIC CHAIN, CHLOROPLASTIC"/>
    <property type="match status" value="1"/>
</dbReference>
<dbReference type="Gene3D" id="3.90.460.10">
    <property type="entry name" value="Ferredoxin thioredoxin reductase catalytic beta subunit"/>
    <property type="match status" value="1"/>
</dbReference>
<keyword evidence="5" id="KW-0004">4Fe-4S</keyword>
<organism evidence="14">
    <name type="scientific">marine sediment metagenome</name>
    <dbReference type="NCBI Taxonomy" id="412755"/>
    <lineage>
        <taxon>unclassified sequences</taxon>
        <taxon>metagenomes</taxon>
        <taxon>ecological metagenomes</taxon>
    </lineage>
</organism>
<evidence type="ECO:0000256" key="10">
    <source>
        <dbReference type="ARBA" id="ARBA00023157"/>
    </source>
</evidence>
<evidence type="ECO:0000256" key="7">
    <source>
        <dbReference type="ARBA" id="ARBA00023002"/>
    </source>
</evidence>
<evidence type="ECO:0000256" key="4">
    <source>
        <dbReference type="ARBA" id="ARBA00012358"/>
    </source>
</evidence>
<evidence type="ECO:0000256" key="1">
    <source>
        <dbReference type="ARBA" id="ARBA00001966"/>
    </source>
</evidence>
<comment type="caution">
    <text evidence="14">The sequence shown here is derived from an EMBL/GenBank/DDBJ whole genome shotgun (WGS) entry which is preliminary data.</text>
</comment>
<reference evidence="14" key="1">
    <citation type="journal article" date="2015" name="Nature">
        <title>Complex archaea that bridge the gap between prokaryotes and eukaryotes.</title>
        <authorList>
            <person name="Spang A."/>
            <person name="Saw J.H."/>
            <person name="Jorgensen S.L."/>
            <person name="Zaremba-Niedzwiedzka K."/>
            <person name="Martijn J."/>
            <person name="Lind A.E."/>
            <person name="van Eijk R."/>
            <person name="Schleper C."/>
            <person name="Guy L."/>
            <person name="Ettema T.J."/>
        </authorList>
    </citation>
    <scope>NUCLEOTIDE SEQUENCE</scope>
</reference>
<dbReference type="GO" id="GO:0016730">
    <property type="term" value="F:oxidoreductase activity, acting on iron-sulfur proteins as donors"/>
    <property type="evidence" value="ECO:0007669"/>
    <property type="project" value="InterPro"/>
</dbReference>
<sequence length="122" mass="14060">MDMKTLEGMKEYVNKVAEINNWILIKDELMFNDLIEGLVENKGSYGYQSCPCRLASGKRDLDRDLICPCDYASLDIKEYGACYCNLYLNPNFYDKGVDFIAVPERRPAEKDKAVEDYFSEAK</sequence>
<evidence type="ECO:0000256" key="9">
    <source>
        <dbReference type="ARBA" id="ARBA00023014"/>
    </source>
</evidence>
<dbReference type="EMBL" id="LAZR01016332">
    <property type="protein sequence ID" value="KKM04975.1"/>
    <property type="molecule type" value="Genomic_DNA"/>
</dbReference>
<comment type="subunit">
    <text evidence="11">Heterodimer of subunit A (variable subunit) and subunit B (catalytic subunit). Heterodimeric FTR forms a complex with ferredoxin and thioredoxin.</text>
</comment>
<dbReference type="Pfam" id="PF02943">
    <property type="entry name" value="FeThRed_B"/>
    <property type="match status" value="1"/>
</dbReference>
<dbReference type="InterPro" id="IPR004209">
    <property type="entry name" value="FTR_bsu"/>
</dbReference>
<evidence type="ECO:0000256" key="2">
    <source>
        <dbReference type="ARBA" id="ARBA00003945"/>
    </source>
</evidence>
<evidence type="ECO:0000256" key="11">
    <source>
        <dbReference type="ARBA" id="ARBA00026011"/>
    </source>
</evidence>
<dbReference type="PANTHER" id="PTHR35113:SF1">
    <property type="entry name" value="FERREDOXIN-THIOREDOXIN REDUCTASE CATALYTIC CHAIN, CHLOROPLASTIC"/>
    <property type="match status" value="1"/>
</dbReference>
<comment type="similarity">
    <text evidence="3">Belongs to the ferredoxin thioredoxin reductase beta subunit family.</text>
</comment>
<dbReference type="InterPro" id="IPR036644">
    <property type="entry name" value="FTR_bsu_sf"/>
</dbReference>
<keyword evidence="10" id="KW-1015">Disulfide bond</keyword>
<keyword evidence="6" id="KW-0479">Metal-binding</keyword>
<comment type="cofactor">
    <cofactor evidence="1">
        <name>[4Fe-4S] cluster</name>
        <dbReference type="ChEBI" id="CHEBI:49883"/>
    </cofactor>
</comment>
<dbReference type="GO" id="GO:0046872">
    <property type="term" value="F:metal ion binding"/>
    <property type="evidence" value="ECO:0007669"/>
    <property type="project" value="UniProtKB-KW"/>
</dbReference>
<keyword evidence="9" id="KW-0411">Iron-sulfur</keyword>
<keyword evidence="7" id="KW-0560">Oxidoreductase</keyword>
<evidence type="ECO:0000256" key="12">
    <source>
        <dbReference type="ARBA" id="ARBA00030295"/>
    </source>
</evidence>
<gene>
    <name evidence="14" type="ORF">LCGC14_1758800</name>
</gene>
<evidence type="ECO:0000256" key="6">
    <source>
        <dbReference type="ARBA" id="ARBA00022723"/>
    </source>
</evidence>